<name>A0AAV3S358_LITER</name>
<accession>A0AAV3S358</accession>
<dbReference type="AlphaFoldDB" id="A0AAV3S358"/>
<reference evidence="1 2" key="1">
    <citation type="submission" date="2024-01" db="EMBL/GenBank/DDBJ databases">
        <title>The complete chloroplast genome sequence of Lithospermum erythrorhizon: insights into the phylogenetic relationship among Boraginaceae species and the maternal lineages of purple gromwells.</title>
        <authorList>
            <person name="Okada T."/>
            <person name="Watanabe K."/>
        </authorList>
    </citation>
    <scope>NUCLEOTIDE SEQUENCE [LARGE SCALE GENOMIC DNA]</scope>
</reference>
<protein>
    <submittedName>
        <fullName evidence="1">Uncharacterized protein</fullName>
    </submittedName>
</protein>
<evidence type="ECO:0000313" key="1">
    <source>
        <dbReference type="EMBL" id="GAA0186476.1"/>
    </source>
</evidence>
<dbReference type="EMBL" id="BAABME010013736">
    <property type="protein sequence ID" value="GAA0186476.1"/>
    <property type="molecule type" value="Genomic_DNA"/>
</dbReference>
<keyword evidence="2" id="KW-1185">Reference proteome</keyword>
<gene>
    <name evidence="1" type="ORF">LIER_33764</name>
</gene>
<sequence length="85" mass="9449">MGHWTRTRDEWAGRTSLVHSLGQTRDVGRAGFWGGWVCFDCSWADGWRCEFWAKDVAEAAGPMVGAVDSWAAGYAGLRIQDQISQ</sequence>
<comment type="caution">
    <text evidence="1">The sequence shown here is derived from an EMBL/GenBank/DDBJ whole genome shotgun (WGS) entry which is preliminary data.</text>
</comment>
<dbReference type="Proteomes" id="UP001454036">
    <property type="component" value="Unassembled WGS sequence"/>
</dbReference>
<evidence type="ECO:0000313" key="2">
    <source>
        <dbReference type="Proteomes" id="UP001454036"/>
    </source>
</evidence>
<proteinExistence type="predicted"/>
<organism evidence="1 2">
    <name type="scientific">Lithospermum erythrorhizon</name>
    <name type="common">Purple gromwell</name>
    <name type="synonym">Lithospermum officinale var. erythrorhizon</name>
    <dbReference type="NCBI Taxonomy" id="34254"/>
    <lineage>
        <taxon>Eukaryota</taxon>
        <taxon>Viridiplantae</taxon>
        <taxon>Streptophyta</taxon>
        <taxon>Embryophyta</taxon>
        <taxon>Tracheophyta</taxon>
        <taxon>Spermatophyta</taxon>
        <taxon>Magnoliopsida</taxon>
        <taxon>eudicotyledons</taxon>
        <taxon>Gunneridae</taxon>
        <taxon>Pentapetalae</taxon>
        <taxon>asterids</taxon>
        <taxon>lamiids</taxon>
        <taxon>Boraginales</taxon>
        <taxon>Boraginaceae</taxon>
        <taxon>Boraginoideae</taxon>
        <taxon>Lithospermeae</taxon>
        <taxon>Lithospermum</taxon>
    </lineage>
</organism>